<feature type="domain" description="Sodium/calcium exchanger membrane region" evidence="6">
    <location>
        <begin position="6"/>
        <end position="144"/>
    </location>
</feature>
<dbReference type="InterPro" id="IPR004837">
    <property type="entry name" value="NaCa_Exmemb"/>
</dbReference>
<organism evidence="7 8">
    <name type="scientific">Permianibacter aggregans</name>
    <dbReference type="NCBI Taxonomy" id="1510150"/>
    <lineage>
        <taxon>Bacteria</taxon>
        <taxon>Pseudomonadati</taxon>
        <taxon>Pseudomonadota</taxon>
        <taxon>Gammaproteobacteria</taxon>
        <taxon>Pseudomonadales</taxon>
        <taxon>Pseudomonadaceae</taxon>
        <taxon>Permianibacter</taxon>
    </lineage>
</organism>
<feature type="transmembrane region" description="Helical" evidence="5">
    <location>
        <begin position="126"/>
        <end position="145"/>
    </location>
</feature>
<gene>
    <name evidence="7" type="ORF">EV696_105119</name>
</gene>
<accession>A0A4R6UUS9</accession>
<sequence>MLWFSVAVVAGIALLVWSADRFVDGASATANHLGLSSLFIGMVVIGFGTSAPEMIVSALAALDGAPALALGNAYGSNIANLALILGCTAAMAPIVMQSQVVRREIPVLIAVSFASLLLLLDKELSRYDAILLLGVFVSYVVWAYTSAKTGGRDELGKEIEKELPRMSLGGGLFWLLIGLALLMASSKLLVWGAVGIASALGVSDLVIGLTILAVGTSLPELASSIIAARKNEHDIALGNIIGSNMFNTLAVVGIAGAIKPATVPAELLTRDMPVMLLLTCGLILLAVRGRNHREISRGEGGILLAAFAGYTSWLLLTL</sequence>
<keyword evidence="2 5" id="KW-0812">Transmembrane</keyword>
<dbReference type="Pfam" id="PF01699">
    <property type="entry name" value="Na_Ca_ex"/>
    <property type="match status" value="2"/>
</dbReference>
<dbReference type="GO" id="GO:0005262">
    <property type="term" value="F:calcium channel activity"/>
    <property type="evidence" value="ECO:0007669"/>
    <property type="project" value="TreeGrafter"/>
</dbReference>
<keyword evidence="4 5" id="KW-0472">Membrane</keyword>
<feature type="transmembrane region" description="Helical" evidence="5">
    <location>
        <begin position="78"/>
        <end position="96"/>
    </location>
</feature>
<dbReference type="EMBL" id="SNYM01000005">
    <property type="protein sequence ID" value="TDQ49145.1"/>
    <property type="molecule type" value="Genomic_DNA"/>
</dbReference>
<evidence type="ECO:0000256" key="4">
    <source>
        <dbReference type="ARBA" id="ARBA00023136"/>
    </source>
</evidence>
<feature type="transmembrane region" description="Helical" evidence="5">
    <location>
        <begin position="235"/>
        <end position="258"/>
    </location>
</feature>
<evidence type="ECO:0000256" key="5">
    <source>
        <dbReference type="SAM" id="Phobius"/>
    </source>
</evidence>
<dbReference type="OrthoDB" id="9794225at2"/>
<feature type="transmembrane region" description="Helical" evidence="5">
    <location>
        <begin position="270"/>
        <end position="287"/>
    </location>
</feature>
<evidence type="ECO:0000256" key="1">
    <source>
        <dbReference type="ARBA" id="ARBA00004141"/>
    </source>
</evidence>
<dbReference type="RefSeq" id="WP_133589504.1">
    <property type="nucleotide sequence ID" value="NZ_CP037953.1"/>
</dbReference>
<dbReference type="Proteomes" id="UP000295375">
    <property type="component" value="Unassembled WGS sequence"/>
</dbReference>
<comment type="caution">
    <text evidence="7">The sequence shown here is derived from an EMBL/GenBank/DDBJ whole genome shotgun (WGS) entry which is preliminary data.</text>
</comment>
<dbReference type="PANTHER" id="PTHR10846:SF8">
    <property type="entry name" value="INNER MEMBRANE PROTEIN YRBG"/>
    <property type="match status" value="1"/>
</dbReference>
<feature type="transmembrane region" description="Helical" evidence="5">
    <location>
        <begin position="166"/>
        <end position="184"/>
    </location>
</feature>
<keyword evidence="8" id="KW-1185">Reference proteome</keyword>
<dbReference type="InterPro" id="IPR044880">
    <property type="entry name" value="NCX_ion-bd_dom_sf"/>
</dbReference>
<evidence type="ECO:0000313" key="8">
    <source>
        <dbReference type="Proteomes" id="UP000295375"/>
    </source>
</evidence>
<feature type="domain" description="Sodium/calcium exchanger membrane region" evidence="6">
    <location>
        <begin position="172"/>
        <end position="315"/>
    </location>
</feature>
<dbReference type="InterPro" id="IPR004481">
    <property type="entry name" value="K/Na/Ca-exchanger"/>
</dbReference>
<reference evidence="7 8" key="1">
    <citation type="submission" date="2019-03" db="EMBL/GenBank/DDBJ databases">
        <title>Genomic Encyclopedia of Type Strains, Phase IV (KMG-IV): sequencing the most valuable type-strain genomes for metagenomic binning, comparative biology and taxonomic classification.</title>
        <authorList>
            <person name="Goeker M."/>
        </authorList>
    </citation>
    <scope>NUCLEOTIDE SEQUENCE [LARGE SCALE GENOMIC DNA]</scope>
    <source>
        <strain evidence="7 8">DSM 103792</strain>
    </source>
</reference>
<evidence type="ECO:0000256" key="2">
    <source>
        <dbReference type="ARBA" id="ARBA00022692"/>
    </source>
</evidence>
<evidence type="ECO:0000256" key="3">
    <source>
        <dbReference type="ARBA" id="ARBA00022989"/>
    </source>
</evidence>
<dbReference type="GO" id="GO:0008273">
    <property type="term" value="F:calcium, potassium:sodium antiporter activity"/>
    <property type="evidence" value="ECO:0007669"/>
    <property type="project" value="TreeGrafter"/>
</dbReference>
<protein>
    <submittedName>
        <fullName evidence="7">Cation:H+ antiporter</fullName>
    </submittedName>
</protein>
<dbReference type="GO" id="GO:0005886">
    <property type="term" value="C:plasma membrane"/>
    <property type="evidence" value="ECO:0007669"/>
    <property type="project" value="TreeGrafter"/>
</dbReference>
<name>A0A4R6UUS9_9GAMM</name>
<feature type="transmembrane region" description="Helical" evidence="5">
    <location>
        <begin position="190"/>
        <end position="214"/>
    </location>
</feature>
<keyword evidence="3 5" id="KW-1133">Transmembrane helix</keyword>
<proteinExistence type="predicted"/>
<dbReference type="NCBIfam" id="TIGR00367">
    <property type="entry name" value="calcium/sodium antiporter"/>
    <property type="match status" value="1"/>
</dbReference>
<dbReference type="AlphaFoldDB" id="A0A4R6UUS9"/>
<dbReference type="GO" id="GO:0006874">
    <property type="term" value="P:intracellular calcium ion homeostasis"/>
    <property type="evidence" value="ECO:0007669"/>
    <property type="project" value="TreeGrafter"/>
</dbReference>
<dbReference type="Gene3D" id="1.20.1420.30">
    <property type="entry name" value="NCX, central ion-binding region"/>
    <property type="match status" value="1"/>
</dbReference>
<evidence type="ECO:0000313" key="7">
    <source>
        <dbReference type="EMBL" id="TDQ49145.1"/>
    </source>
</evidence>
<comment type="subcellular location">
    <subcellularLocation>
        <location evidence="1">Membrane</location>
        <topology evidence="1">Multi-pass membrane protein</topology>
    </subcellularLocation>
</comment>
<evidence type="ECO:0000259" key="6">
    <source>
        <dbReference type="Pfam" id="PF01699"/>
    </source>
</evidence>
<feature type="transmembrane region" description="Helical" evidence="5">
    <location>
        <begin position="299"/>
        <end position="316"/>
    </location>
</feature>
<dbReference type="PANTHER" id="PTHR10846">
    <property type="entry name" value="SODIUM/POTASSIUM/CALCIUM EXCHANGER"/>
    <property type="match status" value="1"/>
</dbReference>